<evidence type="ECO:0000256" key="8">
    <source>
        <dbReference type="SAM" id="Phobius"/>
    </source>
</evidence>
<feature type="domain" description="Nucleoside transporter/FeoB GTPase Gate" evidence="11">
    <location>
        <begin position="298"/>
        <end position="395"/>
    </location>
</feature>
<feature type="transmembrane region" description="Helical" evidence="8">
    <location>
        <begin position="373"/>
        <end position="395"/>
    </location>
</feature>
<name>A0AAI8Z3D3_9PEZI</name>
<comment type="similarity">
    <text evidence="2">Belongs to the concentrative nucleoside transporter (CNT) (TC 2.A.41) family.</text>
</comment>
<keyword evidence="6 8" id="KW-0472">Membrane</keyword>
<feature type="transmembrane region" description="Helical" evidence="8">
    <location>
        <begin position="330"/>
        <end position="353"/>
    </location>
</feature>
<dbReference type="GO" id="GO:0005886">
    <property type="term" value="C:plasma membrane"/>
    <property type="evidence" value="ECO:0007669"/>
    <property type="project" value="UniProtKB-SubCell"/>
</dbReference>
<protein>
    <submittedName>
        <fullName evidence="12">H+ nucleoside cotransporter</fullName>
    </submittedName>
</protein>
<dbReference type="EMBL" id="CAVMBE010000052">
    <property type="protein sequence ID" value="CAK4031699.1"/>
    <property type="molecule type" value="Genomic_DNA"/>
</dbReference>
<feature type="transmembrane region" description="Helical" evidence="8">
    <location>
        <begin position="134"/>
        <end position="153"/>
    </location>
</feature>
<dbReference type="AlphaFoldDB" id="A0AAI8Z3D3"/>
<dbReference type="InterPro" id="IPR002668">
    <property type="entry name" value="CNT_N_dom"/>
</dbReference>
<feature type="transmembrane region" description="Helical" evidence="8">
    <location>
        <begin position="460"/>
        <end position="485"/>
    </location>
</feature>
<evidence type="ECO:0000256" key="6">
    <source>
        <dbReference type="ARBA" id="ARBA00023136"/>
    </source>
</evidence>
<evidence type="ECO:0000259" key="11">
    <source>
        <dbReference type="Pfam" id="PF07670"/>
    </source>
</evidence>
<feature type="region of interest" description="Disordered" evidence="7">
    <location>
        <begin position="1"/>
        <end position="65"/>
    </location>
</feature>
<dbReference type="InterPro" id="IPR011657">
    <property type="entry name" value="CNT_C_dom"/>
</dbReference>
<evidence type="ECO:0000259" key="9">
    <source>
        <dbReference type="Pfam" id="PF01773"/>
    </source>
</evidence>
<evidence type="ECO:0000256" key="7">
    <source>
        <dbReference type="SAM" id="MobiDB-lite"/>
    </source>
</evidence>
<proteinExistence type="inferred from homology"/>
<keyword evidence="5 8" id="KW-1133">Transmembrane helix</keyword>
<accession>A0AAI8Z3D3</accession>
<keyword evidence="3" id="KW-1003">Cell membrane</keyword>
<dbReference type="Pfam" id="PF01773">
    <property type="entry name" value="Nucleos_tra2_N"/>
    <property type="match status" value="1"/>
</dbReference>
<feature type="transmembrane region" description="Helical" evidence="8">
    <location>
        <begin position="181"/>
        <end position="200"/>
    </location>
</feature>
<evidence type="ECO:0000256" key="3">
    <source>
        <dbReference type="ARBA" id="ARBA00022475"/>
    </source>
</evidence>
<feature type="transmembrane region" description="Helical" evidence="8">
    <location>
        <begin position="296"/>
        <end position="318"/>
    </location>
</feature>
<comment type="caution">
    <text evidence="12">The sequence shown here is derived from an EMBL/GenBank/DDBJ whole genome shotgun (WGS) entry which is preliminary data.</text>
</comment>
<feature type="region of interest" description="Disordered" evidence="7">
    <location>
        <begin position="76"/>
        <end position="95"/>
    </location>
</feature>
<comment type="subcellular location">
    <subcellularLocation>
        <location evidence="1">Cell membrane</location>
        <topology evidence="1">Multi-pass membrane protein</topology>
    </subcellularLocation>
</comment>
<keyword evidence="4 8" id="KW-0812">Transmembrane</keyword>
<evidence type="ECO:0000313" key="12">
    <source>
        <dbReference type="EMBL" id="CAK4031699.1"/>
    </source>
</evidence>
<evidence type="ECO:0000259" key="10">
    <source>
        <dbReference type="Pfam" id="PF07662"/>
    </source>
</evidence>
<feature type="transmembrane region" description="Helical" evidence="8">
    <location>
        <begin position="212"/>
        <end position="229"/>
    </location>
</feature>
<evidence type="ECO:0000256" key="4">
    <source>
        <dbReference type="ARBA" id="ARBA00022692"/>
    </source>
</evidence>
<dbReference type="PANTHER" id="PTHR10590:SF4">
    <property type="entry name" value="SOLUTE CARRIER FAMILY 28 MEMBER 3"/>
    <property type="match status" value="1"/>
</dbReference>
<feature type="transmembrane region" description="Helical" evidence="8">
    <location>
        <begin position="107"/>
        <end position="128"/>
    </location>
</feature>
<feature type="compositionally biased region" description="Polar residues" evidence="7">
    <location>
        <begin position="35"/>
        <end position="55"/>
    </location>
</feature>
<feature type="transmembrane region" description="Helical" evidence="8">
    <location>
        <begin position="236"/>
        <end position="256"/>
    </location>
</feature>
<evidence type="ECO:0000256" key="2">
    <source>
        <dbReference type="ARBA" id="ARBA00009033"/>
    </source>
</evidence>
<dbReference type="GO" id="GO:0005337">
    <property type="term" value="F:nucleoside transmembrane transporter activity"/>
    <property type="evidence" value="ECO:0007669"/>
    <property type="project" value="InterPro"/>
</dbReference>
<gene>
    <name evidence="12" type="ORF">LECACI_7A006857</name>
</gene>
<feature type="domain" description="Concentrative nucleoside transporter C-terminal" evidence="10">
    <location>
        <begin position="402"/>
        <end position="615"/>
    </location>
</feature>
<dbReference type="Pfam" id="PF07670">
    <property type="entry name" value="Gate"/>
    <property type="match status" value="1"/>
</dbReference>
<feature type="compositionally biased region" description="Polar residues" evidence="7">
    <location>
        <begin position="80"/>
        <end position="94"/>
    </location>
</feature>
<dbReference type="InterPro" id="IPR011642">
    <property type="entry name" value="Gate_dom"/>
</dbReference>
<sequence>MAGLREDPALDPTHQHQHPHLHHTARASHDGNDQPRYTTGTTNEPSIIPNASPQDHGQLHQDADKKADYHVADVEKGNVSPVTPTTSLDQSPEQSGKGARFYRRYRIWVHLALWIVATGWWTAGLGLHHDDMNWVIPFLLWLAITIRLVTLHIPITPVSKAMRWTWRNTGSRVNSAIPEKFRLPLGAAVTVAVILIGSFVSKENADNTRANRAISLFGLAVLIFALWLTSRNRKAINWHTVISGMLMQYIIALFVLRTSVGYDIFNFISSLARSLLSFAKDGVAFLTDDTVPTKGWFFISVLPAIIFFVALVQLLYYWGTIQWFVGKFAVFFFWAMRISGAESVVAAATPFIGQGESAMLIKPFVPHLTMAELHQVMCSGFATIAGSVLVAYIGMGLNSQALISSCVMSIPASLAVSKLRYPEEEASLTSGNVVVPDDDEHRAANMLHAFAQGAYLGLKIAAMILCTLLCIIALVGLINGLLTWFGRYLNLTGEYELTIELILGYVCYPIAFLLGVPRGPDLLKVGRLIGIKVVTNEFVAFNSLTTDPLYTVMAPRSKLIATYALCGFGNIGSLGTQIGVLSQIAPGRSGDVSRLAISALITGVLSTLSSASIAGLVIQDESQFTT</sequence>
<evidence type="ECO:0000256" key="5">
    <source>
        <dbReference type="ARBA" id="ARBA00022989"/>
    </source>
</evidence>
<organism evidence="12 13">
    <name type="scientific">Lecanosticta acicola</name>
    <dbReference type="NCBI Taxonomy" id="111012"/>
    <lineage>
        <taxon>Eukaryota</taxon>
        <taxon>Fungi</taxon>
        <taxon>Dikarya</taxon>
        <taxon>Ascomycota</taxon>
        <taxon>Pezizomycotina</taxon>
        <taxon>Dothideomycetes</taxon>
        <taxon>Dothideomycetidae</taxon>
        <taxon>Mycosphaerellales</taxon>
        <taxon>Mycosphaerellaceae</taxon>
        <taxon>Lecanosticta</taxon>
    </lineage>
</organism>
<dbReference type="GO" id="GO:0015293">
    <property type="term" value="F:symporter activity"/>
    <property type="evidence" value="ECO:0007669"/>
    <property type="project" value="TreeGrafter"/>
</dbReference>
<evidence type="ECO:0000256" key="1">
    <source>
        <dbReference type="ARBA" id="ARBA00004651"/>
    </source>
</evidence>
<feature type="domain" description="Concentrative nucleoside transporter N-terminal" evidence="9">
    <location>
        <begin position="217"/>
        <end position="289"/>
    </location>
</feature>
<dbReference type="Proteomes" id="UP001296104">
    <property type="component" value="Unassembled WGS sequence"/>
</dbReference>
<keyword evidence="13" id="KW-1185">Reference proteome</keyword>
<dbReference type="PANTHER" id="PTHR10590">
    <property type="entry name" value="SODIUM/NUCLEOSIDE COTRANSPORTER"/>
    <property type="match status" value="1"/>
</dbReference>
<dbReference type="Pfam" id="PF07662">
    <property type="entry name" value="Nucleos_tra2_C"/>
    <property type="match status" value="1"/>
</dbReference>
<feature type="compositionally biased region" description="Basic residues" evidence="7">
    <location>
        <begin position="15"/>
        <end position="26"/>
    </location>
</feature>
<feature type="transmembrane region" description="Helical" evidence="8">
    <location>
        <begin position="595"/>
        <end position="618"/>
    </location>
</feature>
<feature type="transmembrane region" description="Helical" evidence="8">
    <location>
        <begin position="497"/>
        <end position="516"/>
    </location>
</feature>
<reference evidence="12" key="1">
    <citation type="submission" date="2023-11" db="EMBL/GenBank/DDBJ databases">
        <authorList>
            <person name="Alioto T."/>
            <person name="Alioto T."/>
            <person name="Gomez Garrido J."/>
        </authorList>
    </citation>
    <scope>NUCLEOTIDE SEQUENCE</scope>
</reference>
<dbReference type="InterPro" id="IPR008276">
    <property type="entry name" value="C_nuclsd_transpt"/>
</dbReference>
<evidence type="ECO:0000313" key="13">
    <source>
        <dbReference type="Proteomes" id="UP001296104"/>
    </source>
</evidence>